<comment type="caution">
    <text evidence="1">The sequence shown here is derived from an EMBL/GenBank/DDBJ whole genome shotgun (WGS) entry which is preliminary data.</text>
</comment>
<keyword evidence="2" id="KW-1185">Reference proteome</keyword>
<reference evidence="1" key="1">
    <citation type="submission" date="2023-10" db="EMBL/GenBank/DDBJ databases">
        <authorList>
            <person name="Rodriguez Cubillos JULIANA M."/>
            <person name="De Vega J."/>
        </authorList>
    </citation>
    <scope>NUCLEOTIDE SEQUENCE</scope>
</reference>
<accession>A0ACB0LA04</accession>
<proteinExistence type="predicted"/>
<gene>
    <name evidence="1" type="ORF">MILVUS5_LOCUS30445</name>
</gene>
<organism evidence="1 2">
    <name type="scientific">Trifolium pratense</name>
    <name type="common">Red clover</name>
    <dbReference type="NCBI Taxonomy" id="57577"/>
    <lineage>
        <taxon>Eukaryota</taxon>
        <taxon>Viridiplantae</taxon>
        <taxon>Streptophyta</taxon>
        <taxon>Embryophyta</taxon>
        <taxon>Tracheophyta</taxon>
        <taxon>Spermatophyta</taxon>
        <taxon>Magnoliopsida</taxon>
        <taxon>eudicotyledons</taxon>
        <taxon>Gunneridae</taxon>
        <taxon>Pentapetalae</taxon>
        <taxon>rosids</taxon>
        <taxon>fabids</taxon>
        <taxon>Fabales</taxon>
        <taxon>Fabaceae</taxon>
        <taxon>Papilionoideae</taxon>
        <taxon>50 kb inversion clade</taxon>
        <taxon>NPAAA clade</taxon>
        <taxon>Hologalegina</taxon>
        <taxon>IRL clade</taxon>
        <taxon>Trifolieae</taxon>
        <taxon>Trifolium</taxon>
    </lineage>
</organism>
<name>A0ACB0LA04_TRIPR</name>
<protein>
    <submittedName>
        <fullName evidence="1">Uncharacterized protein</fullName>
    </submittedName>
</protein>
<evidence type="ECO:0000313" key="1">
    <source>
        <dbReference type="EMBL" id="CAJ2665468.1"/>
    </source>
</evidence>
<dbReference type="Proteomes" id="UP001177021">
    <property type="component" value="Unassembled WGS sequence"/>
</dbReference>
<dbReference type="EMBL" id="CASHSV030000513">
    <property type="protein sequence ID" value="CAJ2665468.1"/>
    <property type="molecule type" value="Genomic_DNA"/>
</dbReference>
<sequence>MTRTWSFYMDFLPVIVIIGNECIDMGLLTLFKAATLEGMNNHVFIAYAYAVGTSVLFPVTLFTRRSRVVPPLTFTIICKIVLLGTIGCTSQILGYIGISYSSPTLASAIANLIPIFTFMLAVTFRMEKLAAKSRSSNAKVIESIISIAGAFVLTFYKGPSIMNSSSLHQPIDFLKSVDSSWAIGGMLLTVDYFLVALNIILQVHILKEFPDELTLVLLYSITATIISTIVALLSVPNSSVWKIGLNLSLISIVASGIFGKLIGNTITVWSVHLKGAVYVTSFRPFQIVISVAMSVMFLGDTLHLGSIIGATIISIGLYAVLWGKATEEIEKDVGTLESPSTENAPLLRSYRIDKTFENKTNGNV</sequence>
<evidence type="ECO:0000313" key="2">
    <source>
        <dbReference type="Proteomes" id="UP001177021"/>
    </source>
</evidence>